<protein>
    <submittedName>
        <fullName evidence="1">Uncharacterized protein</fullName>
    </submittedName>
</protein>
<reference evidence="1 2" key="1">
    <citation type="submission" date="2018-03" db="EMBL/GenBank/DDBJ databases">
        <authorList>
            <person name="Keele B.F."/>
        </authorList>
    </citation>
    <scope>NUCLEOTIDE SEQUENCE [LARGE SCALE GENOMIC DNA]</scope>
    <source>
        <strain evidence="1 2">CECT 8626</strain>
    </source>
</reference>
<organism evidence="1 2">
    <name type="scientific">Albidovulum aquaemixtae</name>
    <dbReference type="NCBI Taxonomy" id="1542388"/>
    <lineage>
        <taxon>Bacteria</taxon>
        <taxon>Pseudomonadati</taxon>
        <taxon>Pseudomonadota</taxon>
        <taxon>Alphaproteobacteria</taxon>
        <taxon>Rhodobacterales</taxon>
        <taxon>Paracoccaceae</taxon>
        <taxon>Albidovulum</taxon>
    </lineage>
</organism>
<evidence type="ECO:0000313" key="2">
    <source>
        <dbReference type="Proteomes" id="UP000244924"/>
    </source>
</evidence>
<keyword evidence="2" id="KW-1185">Reference proteome</keyword>
<dbReference type="EMBL" id="OMOQ01000003">
    <property type="protein sequence ID" value="SPH24422.1"/>
    <property type="molecule type" value="Genomic_DNA"/>
</dbReference>
<dbReference type="Proteomes" id="UP000244924">
    <property type="component" value="Unassembled WGS sequence"/>
</dbReference>
<gene>
    <name evidence="1" type="ORF">DEA8626_03474</name>
</gene>
<sequence length="56" mass="6263">MIATLLINNTRVCGNPCQNLFGQRPYEASFERPYVQAIDSTKYKLAIPEGLEPSTC</sequence>
<dbReference type="AlphaFoldDB" id="A0A2R8BLZ5"/>
<evidence type="ECO:0000313" key="1">
    <source>
        <dbReference type="EMBL" id="SPH24422.1"/>
    </source>
</evidence>
<accession>A0A2R8BLZ5</accession>
<proteinExistence type="predicted"/>
<name>A0A2R8BLZ5_9RHOB</name>